<gene>
    <name evidence="1" type="ORF">IFM89_028087</name>
</gene>
<dbReference type="EMBL" id="JADFTS010000007">
    <property type="protein sequence ID" value="KAF9598555.1"/>
    <property type="molecule type" value="Genomic_DNA"/>
</dbReference>
<sequence length="173" mass="19903">MSAAMNLWDYYEFKEPDGKHRDVCLSGFGFEDSKMEYKMVIVMFVERGSQSGLYENRVQSSENGVPIIVSFSLGVEEFGFVSILSSHLRKPTEDRYSLWMLEGDLSVVQCTSQCNVGIWVMKKYNIKESWVKQFSEELDSLCHRGFRRVIVEIIKLCESGDIALLCDSKYMVS</sequence>
<keyword evidence="2" id="KW-1185">Reference proteome</keyword>
<name>A0A835LKS8_9MAGN</name>
<dbReference type="Proteomes" id="UP000631114">
    <property type="component" value="Unassembled WGS sequence"/>
</dbReference>
<accession>A0A835LKS8</accession>
<organism evidence="1 2">
    <name type="scientific">Coptis chinensis</name>
    <dbReference type="NCBI Taxonomy" id="261450"/>
    <lineage>
        <taxon>Eukaryota</taxon>
        <taxon>Viridiplantae</taxon>
        <taxon>Streptophyta</taxon>
        <taxon>Embryophyta</taxon>
        <taxon>Tracheophyta</taxon>
        <taxon>Spermatophyta</taxon>
        <taxon>Magnoliopsida</taxon>
        <taxon>Ranunculales</taxon>
        <taxon>Ranunculaceae</taxon>
        <taxon>Coptidoideae</taxon>
        <taxon>Coptis</taxon>
    </lineage>
</organism>
<evidence type="ECO:0000313" key="2">
    <source>
        <dbReference type="Proteomes" id="UP000631114"/>
    </source>
</evidence>
<reference evidence="1 2" key="1">
    <citation type="submission" date="2020-10" db="EMBL/GenBank/DDBJ databases">
        <title>The Coptis chinensis genome and diversification of protoberbering-type alkaloids.</title>
        <authorList>
            <person name="Wang B."/>
            <person name="Shu S."/>
            <person name="Song C."/>
            <person name="Liu Y."/>
        </authorList>
    </citation>
    <scope>NUCLEOTIDE SEQUENCE [LARGE SCALE GENOMIC DNA]</scope>
    <source>
        <strain evidence="1">HL-2020</strain>
        <tissue evidence="1">Leaf</tissue>
    </source>
</reference>
<evidence type="ECO:0000313" key="1">
    <source>
        <dbReference type="EMBL" id="KAF9598555.1"/>
    </source>
</evidence>
<evidence type="ECO:0008006" key="3">
    <source>
        <dbReference type="Google" id="ProtNLM"/>
    </source>
</evidence>
<proteinExistence type="predicted"/>
<dbReference type="OrthoDB" id="1867629at2759"/>
<protein>
    <recommendedName>
        <fullName evidence="3">F-box associated domain-containing protein</fullName>
    </recommendedName>
</protein>
<comment type="caution">
    <text evidence="1">The sequence shown here is derived from an EMBL/GenBank/DDBJ whole genome shotgun (WGS) entry which is preliminary data.</text>
</comment>
<dbReference type="AlphaFoldDB" id="A0A835LKS8"/>